<feature type="transmembrane region" description="Helical" evidence="1">
    <location>
        <begin position="90"/>
        <end position="108"/>
    </location>
</feature>
<evidence type="ECO:0000313" key="4">
    <source>
        <dbReference type="Proteomes" id="UP000273044"/>
    </source>
</evidence>
<feature type="chain" id="PRO_5039145400" evidence="2">
    <location>
        <begin position="39"/>
        <end position="201"/>
    </location>
</feature>
<evidence type="ECO:0000256" key="2">
    <source>
        <dbReference type="SAM" id="SignalP"/>
    </source>
</evidence>
<evidence type="ECO:0000256" key="1">
    <source>
        <dbReference type="SAM" id="Phobius"/>
    </source>
</evidence>
<keyword evidence="1" id="KW-0812">Transmembrane</keyword>
<organism evidence="3 4">
    <name type="scientific">Arachnia propionica</name>
    <dbReference type="NCBI Taxonomy" id="1750"/>
    <lineage>
        <taxon>Bacteria</taxon>
        <taxon>Bacillati</taxon>
        <taxon>Actinomycetota</taxon>
        <taxon>Actinomycetes</taxon>
        <taxon>Propionibacteriales</taxon>
        <taxon>Propionibacteriaceae</taxon>
        <taxon>Arachnia</taxon>
    </lineage>
</organism>
<sequence length="201" mass="21369">MKALRTQFDGTGAPRTVATPTCCCCSCCCCCVATLATASALGTGAVIQARESTRLSGGAFAARIALALLLPWLALIGVVFGFAFEEPAHQLAVLVLAFAVLGAGYWYLVSFRNRIPAMVTAAIMAVLLWVALTNELLISVNLFLRESFSPVLYLVLATGTAVLISLIMLLHWRPGRRSAIEVILGLPRRNTTDTDPPPSSS</sequence>
<feature type="transmembrane region" description="Helical" evidence="1">
    <location>
        <begin position="152"/>
        <end position="170"/>
    </location>
</feature>
<dbReference type="EMBL" id="LR134406">
    <property type="protein sequence ID" value="VEH68812.1"/>
    <property type="molecule type" value="Genomic_DNA"/>
</dbReference>
<reference evidence="3 4" key="1">
    <citation type="submission" date="2018-12" db="EMBL/GenBank/DDBJ databases">
        <authorList>
            <consortium name="Pathogen Informatics"/>
        </authorList>
    </citation>
    <scope>NUCLEOTIDE SEQUENCE [LARGE SCALE GENOMIC DNA]</scope>
    <source>
        <strain evidence="3 4">NCTC12967</strain>
    </source>
</reference>
<feature type="transmembrane region" description="Helical" evidence="1">
    <location>
        <begin position="115"/>
        <end position="132"/>
    </location>
</feature>
<keyword evidence="1" id="KW-1133">Transmembrane helix</keyword>
<keyword evidence="1" id="KW-0472">Membrane</keyword>
<name>A0A3S4TY55_9ACTN</name>
<accession>A0A3S4TY55</accession>
<dbReference type="Proteomes" id="UP000273044">
    <property type="component" value="Chromosome"/>
</dbReference>
<evidence type="ECO:0000313" key="3">
    <source>
        <dbReference type="EMBL" id="VEH68812.1"/>
    </source>
</evidence>
<gene>
    <name evidence="3" type="ORF">NCTC12967_00072</name>
</gene>
<feature type="signal peptide" evidence="2">
    <location>
        <begin position="1"/>
        <end position="38"/>
    </location>
</feature>
<proteinExistence type="predicted"/>
<protein>
    <submittedName>
        <fullName evidence="3">Uncharacterized protein</fullName>
    </submittedName>
</protein>
<keyword evidence="4" id="KW-1185">Reference proteome</keyword>
<keyword evidence="2" id="KW-0732">Signal</keyword>
<dbReference type="AlphaFoldDB" id="A0A3S4TY55"/>
<feature type="transmembrane region" description="Helical" evidence="1">
    <location>
        <begin position="60"/>
        <end position="84"/>
    </location>
</feature>